<dbReference type="PANTHER" id="PTHR43479:SF7">
    <property type="entry name" value="TETR-FAMILY TRANSCRIPTIONAL REGULATOR"/>
    <property type="match status" value="1"/>
</dbReference>
<evidence type="ECO:0000256" key="1">
    <source>
        <dbReference type="ARBA" id="ARBA00023125"/>
    </source>
</evidence>
<name>A0A221W679_9PSEU</name>
<reference evidence="2 3" key="1">
    <citation type="submission" date="2017-07" db="EMBL/GenBank/DDBJ databases">
        <title>Complete genome sequence of Actinoalloteichus hoggarensis DSM 45943, type strain of Actinoalloteichus hoggarensis.</title>
        <authorList>
            <person name="Ruckert C."/>
            <person name="Nouioui I."/>
            <person name="Willmese J."/>
            <person name="van Wezel G."/>
            <person name="Klenk H.-P."/>
            <person name="Kalinowski J."/>
            <person name="Zotchev S.B."/>
        </authorList>
    </citation>
    <scope>NUCLEOTIDE SEQUENCE [LARGE SCALE GENOMIC DNA]</scope>
    <source>
        <strain evidence="2 3">DSM 45943</strain>
    </source>
</reference>
<keyword evidence="1 2" id="KW-0238">DNA-binding</keyword>
<dbReference type="EMBL" id="CP022521">
    <property type="protein sequence ID" value="ASO21119.1"/>
    <property type="molecule type" value="Genomic_DNA"/>
</dbReference>
<keyword evidence="3" id="KW-1185">Reference proteome</keyword>
<dbReference type="GO" id="GO:0003677">
    <property type="term" value="F:DNA binding"/>
    <property type="evidence" value="ECO:0007669"/>
    <property type="project" value="UniProtKB-UniRule"/>
</dbReference>
<dbReference type="OrthoDB" id="7186647at2"/>
<organism evidence="2 3">
    <name type="scientific">Actinoalloteichus hoggarensis</name>
    <dbReference type="NCBI Taxonomy" id="1470176"/>
    <lineage>
        <taxon>Bacteria</taxon>
        <taxon>Bacillati</taxon>
        <taxon>Actinomycetota</taxon>
        <taxon>Actinomycetes</taxon>
        <taxon>Pseudonocardiales</taxon>
        <taxon>Pseudonocardiaceae</taxon>
        <taxon>Actinoalloteichus</taxon>
    </lineage>
</organism>
<evidence type="ECO:0000313" key="2">
    <source>
        <dbReference type="EMBL" id="ASO21119.1"/>
    </source>
</evidence>
<dbReference type="Pfam" id="PF00440">
    <property type="entry name" value="TetR_N"/>
    <property type="match status" value="1"/>
</dbReference>
<dbReference type="KEGG" id="ahg:AHOG_17470"/>
<dbReference type="PANTHER" id="PTHR43479">
    <property type="entry name" value="ACREF/ENVCD OPERON REPRESSOR-RELATED"/>
    <property type="match status" value="1"/>
</dbReference>
<dbReference type="AlphaFoldDB" id="A0A221W679"/>
<dbReference type="InterPro" id="IPR009057">
    <property type="entry name" value="Homeodomain-like_sf"/>
</dbReference>
<dbReference type="InterPro" id="IPR001647">
    <property type="entry name" value="HTH_TetR"/>
</dbReference>
<accession>A0A221W679</accession>
<evidence type="ECO:0000313" key="3">
    <source>
        <dbReference type="Proteomes" id="UP000204221"/>
    </source>
</evidence>
<dbReference type="InterPro" id="IPR050624">
    <property type="entry name" value="HTH-type_Tx_Regulator"/>
</dbReference>
<sequence length="198" mass="21384">MDPRVVRTRASLQQALLDLARERPLDEVTIGDVTARAGVNRSSFYQHYADKETLLADALEEALHDVSTQLPEVPIAAGTPTMPAELNTYLEHIAANAAVYRRVLGEHGSTVITARLRRRVELIVRDAVGTKGSPAYPDLPVDVVASGIAGSALGVITAWIGRDPLPPPDVAADWLWRVILGIGAWWQPGALDPRTASE</sequence>
<dbReference type="Proteomes" id="UP000204221">
    <property type="component" value="Chromosome"/>
</dbReference>
<gene>
    <name evidence="2" type="ORF">AHOG_17470</name>
</gene>
<proteinExistence type="predicted"/>
<dbReference type="SUPFAM" id="SSF46689">
    <property type="entry name" value="Homeodomain-like"/>
    <property type="match status" value="1"/>
</dbReference>
<dbReference type="RefSeq" id="WP_093942339.1">
    <property type="nucleotide sequence ID" value="NZ_CP022521.1"/>
</dbReference>
<protein>
    <submittedName>
        <fullName evidence="2">DNA-binding transcriptional repressor FabR</fullName>
    </submittedName>
</protein>
<dbReference type="Gene3D" id="1.10.357.10">
    <property type="entry name" value="Tetracycline Repressor, domain 2"/>
    <property type="match status" value="1"/>
</dbReference>
<dbReference type="PROSITE" id="PS50977">
    <property type="entry name" value="HTH_TETR_2"/>
    <property type="match status" value="1"/>
</dbReference>